<evidence type="ECO:0000313" key="2">
    <source>
        <dbReference type="EMBL" id="RKS19174.1"/>
    </source>
</evidence>
<reference evidence="2 3" key="1">
    <citation type="submission" date="2018-10" db="EMBL/GenBank/DDBJ databases">
        <title>Genomic Encyclopedia of Archaeal and Bacterial Type Strains, Phase II (KMG-II): from individual species to whole genera.</title>
        <authorList>
            <person name="Goeker M."/>
        </authorList>
    </citation>
    <scope>NUCLEOTIDE SEQUENCE [LARGE SCALE GENOMIC DNA]</scope>
    <source>
        <strain evidence="2 3">DSM 29537</strain>
    </source>
</reference>
<feature type="transmembrane region" description="Helical" evidence="1">
    <location>
        <begin position="47"/>
        <end position="64"/>
    </location>
</feature>
<accession>A0A495LZQ5</accession>
<gene>
    <name evidence="2" type="ORF">CLV94_3125</name>
</gene>
<comment type="caution">
    <text evidence="2">The sequence shown here is derived from an EMBL/GenBank/DDBJ whole genome shotgun (WGS) entry which is preliminary data.</text>
</comment>
<feature type="transmembrane region" description="Helical" evidence="1">
    <location>
        <begin position="21"/>
        <end position="41"/>
    </location>
</feature>
<organism evidence="2 3">
    <name type="scientific">Flavobacterium endophyticum</name>
    <dbReference type="NCBI Taxonomy" id="1540163"/>
    <lineage>
        <taxon>Bacteria</taxon>
        <taxon>Pseudomonadati</taxon>
        <taxon>Bacteroidota</taxon>
        <taxon>Flavobacteriia</taxon>
        <taxon>Flavobacteriales</taxon>
        <taxon>Flavobacteriaceae</taxon>
        <taxon>Flavobacterium</taxon>
    </lineage>
</organism>
<keyword evidence="1" id="KW-0812">Transmembrane</keyword>
<protein>
    <submittedName>
        <fullName evidence="2">Uncharacterized protein</fullName>
    </submittedName>
</protein>
<dbReference type="AlphaFoldDB" id="A0A495LZQ5"/>
<dbReference type="RefSeq" id="WP_121377405.1">
    <property type="nucleotide sequence ID" value="NZ_RBLC01000005.1"/>
</dbReference>
<dbReference type="OrthoDB" id="1251273at2"/>
<sequence length="157" mass="18016">MSNYKYFIQEGNRFHLKTSRPIAIVRAIACLAIGITVYFIVPPEKKIGLWGALIFVFFALVNLLKTTKRLVIDTTARTITHKNNLLNAEAVYRYDDFEQFYVLTGKYLFLTMDSTAFFIFNQEGREKRVPIVVGLFSTRPVQDAINETSSIMGFDAR</sequence>
<proteinExistence type="predicted"/>
<name>A0A495LZQ5_9FLAO</name>
<evidence type="ECO:0000313" key="3">
    <source>
        <dbReference type="Proteomes" id="UP000277579"/>
    </source>
</evidence>
<keyword evidence="1" id="KW-1133">Transmembrane helix</keyword>
<keyword evidence="3" id="KW-1185">Reference proteome</keyword>
<evidence type="ECO:0000256" key="1">
    <source>
        <dbReference type="SAM" id="Phobius"/>
    </source>
</evidence>
<dbReference type="EMBL" id="RBLC01000005">
    <property type="protein sequence ID" value="RKS19174.1"/>
    <property type="molecule type" value="Genomic_DNA"/>
</dbReference>
<dbReference type="Proteomes" id="UP000277579">
    <property type="component" value="Unassembled WGS sequence"/>
</dbReference>
<keyword evidence="1" id="KW-0472">Membrane</keyword>